<keyword evidence="4" id="KW-0805">Transcription regulation</keyword>
<dbReference type="PROSITE" id="PS51294">
    <property type="entry name" value="HTH_MYB"/>
    <property type="match status" value="1"/>
</dbReference>
<dbReference type="InterPro" id="IPR044597">
    <property type="entry name" value="SMH1-6"/>
</dbReference>
<dbReference type="Gene3D" id="1.10.246.220">
    <property type="match status" value="1"/>
</dbReference>
<sequence>MGAPKQKWTGEEEAALKAGVLKHGAGKWRIILKDPEFNIILCNRSNVDLKDKWRNLTMTTTSRSRKKTENILFLPPPKVENNNQDSSGISRLDHGIASTSTKIREETRNDSPKATERNDDVNFLSKYEEINEEIFKMMKGLTPEQAVEVTAKAMEEAEAALTKADEATKEAEVAEDEAEAARLFAKAEMKKALKMLKI</sequence>
<protein>
    <recommendedName>
        <fullName evidence="9">MYB transcription factor</fullName>
    </recommendedName>
</protein>
<dbReference type="Proteomes" id="UP000002051">
    <property type="component" value="Unassembled WGS sequence"/>
</dbReference>
<feature type="coiled-coil region" evidence="10">
    <location>
        <begin position="150"/>
        <end position="184"/>
    </location>
</feature>
<reference evidence="17" key="4">
    <citation type="journal article" date="2018" name="Nat. Plants">
        <title>Whole-genome landscape of Medicago truncatula symbiotic genes.</title>
        <authorList>
            <person name="Pecrix Y."/>
            <person name="Staton S.E."/>
            <person name="Sallet E."/>
            <person name="Lelandais-Briere C."/>
            <person name="Moreau S."/>
            <person name="Carrere S."/>
            <person name="Blein T."/>
            <person name="Jardinaud M.F."/>
            <person name="Latrasse D."/>
            <person name="Zouine M."/>
            <person name="Zahm M."/>
            <person name="Kreplak J."/>
            <person name="Mayjonade B."/>
            <person name="Satge C."/>
            <person name="Perez M."/>
            <person name="Cauet S."/>
            <person name="Marande W."/>
            <person name="Chantry-Darmon C."/>
            <person name="Lopez-Roques C."/>
            <person name="Bouchez O."/>
            <person name="Berard A."/>
            <person name="Debelle F."/>
            <person name="Munos S."/>
            <person name="Bendahmane A."/>
            <person name="Berges H."/>
            <person name="Niebel A."/>
            <person name="Buitink J."/>
            <person name="Frugier F."/>
            <person name="Benhamed M."/>
            <person name="Crespi M."/>
            <person name="Gouzy J."/>
            <person name="Gamas P."/>
        </authorList>
    </citation>
    <scope>NUCLEOTIDE SEQUENCE [LARGE SCALE GENOMIC DNA]</scope>
    <source>
        <strain evidence="17">cv. Jemalong A17</strain>
    </source>
</reference>
<organism evidence="13 16">
    <name type="scientific">Medicago truncatula</name>
    <name type="common">Barrel medic</name>
    <name type="synonym">Medicago tribuloides</name>
    <dbReference type="NCBI Taxonomy" id="3880"/>
    <lineage>
        <taxon>Eukaryota</taxon>
        <taxon>Viridiplantae</taxon>
        <taxon>Streptophyta</taxon>
        <taxon>Embryophyta</taxon>
        <taxon>Tracheophyta</taxon>
        <taxon>Spermatophyta</taxon>
        <taxon>Magnoliopsida</taxon>
        <taxon>eudicotyledons</taxon>
        <taxon>Gunneridae</taxon>
        <taxon>Pentapetalae</taxon>
        <taxon>rosids</taxon>
        <taxon>fabids</taxon>
        <taxon>Fabales</taxon>
        <taxon>Fabaceae</taxon>
        <taxon>Papilionoideae</taxon>
        <taxon>50 kb inversion clade</taxon>
        <taxon>NPAAA clade</taxon>
        <taxon>Hologalegina</taxon>
        <taxon>IRL clade</taxon>
        <taxon>Trifolieae</taxon>
        <taxon>Medicago</taxon>
    </lineage>
</organism>
<keyword evidence="8" id="KW-0539">Nucleus</keyword>
<evidence type="ECO:0000259" key="12">
    <source>
        <dbReference type="PROSITE" id="PS51294"/>
    </source>
</evidence>
<reference evidence="15" key="3">
    <citation type="submission" date="2015-04" db="UniProtKB">
        <authorList>
            <consortium name="EnsemblPlants"/>
        </authorList>
    </citation>
    <scope>IDENTIFICATION</scope>
    <source>
        <strain evidence="15">cv. Jemalong A17</strain>
    </source>
</reference>
<name>A0A072VHK1_MEDTR</name>
<dbReference type="Proteomes" id="UP000265566">
    <property type="component" value="Chromosome 1"/>
</dbReference>
<evidence type="ECO:0000256" key="5">
    <source>
        <dbReference type="ARBA" id="ARBA00023054"/>
    </source>
</evidence>
<evidence type="ECO:0000256" key="8">
    <source>
        <dbReference type="ARBA" id="ARBA00023242"/>
    </source>
</evidence>
<feature type="domain" description="HTH myb-type" evidence="12">
    <location>
        <begin position="1"/>
        <end position="61"/>
    </location>
</feature>
<keyword evidence="3" id="KW-0158">Chromosome</keyword>
<evidence type="ECO:0000256" key="9">
    <source>
        <dbReference type="ARBA" id="ARBA00032813"/>
    </source>
</evidence>
<dbReference type="PANTHER" id="PTHR46267:SF5">
    <property type="entry name" value="MYB-LIKE DNA-BINDING DOMAIN PROTEIN"/>
    <property type="match status" value="1"/>
</dbReference>
<dbReference type="AlphaFoldDB" id="A0A072VHK1"/>
<reference evidence="13 16" key="1">
    <citation type="journal article" date="2011" name="Nature">
        <title>The Medicago genome provides insight into the evolution of rhizobial symbioses.</title>
        <authorList>
            <person name="Young N.D."/>
            <person name="Debelle F."/>
            <person name="Oldroyd G.E."/>
            <person name="Geurts R."/>
            <person name="Cannon S.B."/>
            <person name="Udvardi M.K."/>
            <person name="Benedito V.A."/>
            <person name="Mayer K.F."/>
            <person name="Gouzy J."/>
            <person name="Schoof H."/>
            <person name="Van de Peer Y."/>
            <person name="Proost S."/>
            <person name="Cook D.R."/>
            <person name="Meyers B.C."/>
            <person name="Spannagl M."/>
            <person name="Cheung F."/>
            <person name="De Mita S."/>
            <person name="Krishnakumar V."/>
            <person name="Gundlach H."/>
            <person name="Zhou S."/>
            <person name="Mudge J."/>
            <person name="Bharti A.K."/>
            <person name="Murray J.D."/>
            <person name="Naoumkina M.A."/>
            <person name="Rosen B."/>
            <person name="Silverstein K.A."/>
            <person name="Tang H."/>
            <person name="Rombauts S."/>
            <person name="Zhao P.X."/>
            <person name="Zhou P."/>
            <person name="Barbe V."/>
            <person name="Bardou P."/>
            <person name="Bechner M."/>
            <person name="Bellec A."/>
            <person name="Berger A."/>
            <person name="Berges H."/>
            <person name="Bidwell S."/>
            <person name="Bisseling T."/>
            <person name="Choisne N."/>
            <person name="Couloux A."/>
            <person name="Denny R."/>
            <person name="Deshpande S."/>
            <person name="Dai X."/>
            <person name="Doyle J.J."/>
            <person name="Dudez A.M."/>
            <person name="Farmer A.D."/>
            <person name="Fouteau S."/>
            <person name="Franken C."/>
            <person name="Gibelin C."/>
            <person name="Gish J."/>
            <person name="Goldstein S."/>
            <person name="Gonzalez A.J."/>
            <person name="Green P.J."/>
            <person name="Hallab A."/>
            <person name="Hartog M."/>
            <person name="Hua A."/>
            <person name="Humphray S.J."/>
            <person name="Jeong D.H."/>
            <person name="Jing Y."/>
            <person name="Jocker A."/>
            <person name="Kenton S.M."/>
            <person name="Kim D.J."/>
            <person name="Klee K."/>
            <person name="Lai H."/>
            <person name="Lang C."/>
            <person name="Lin S."/>
            <person name="Macmil S.L."/>
            <person name="Magdelenat G."/>
            <person name="Matthews L."/>
            <person name="McCorrison J."/>
            <person name="Monaghan E.L."/>
            <person name="Mun J.H."/>
            <person name="Najar F.Z."/>
            <person name="Nicholson C."/>
            <person name="Noirot C."/>
            <person name="O'Bleness M."/>
            <person name="Paule C.R."/>
            <person name="Poulain J."/>
            <person name="Prion F."/>
            <person name="Qin B."/>
            <person name="Qu C."/>
            <person name="Retzel E.F."/>
            <person name="Riddle C."/>
            <person name="Sallet E."/>
            <person name="Samain S."/>
            <person name="Samson N."/>
            <person name="Sanders I."/>
            <person name="Saurat O."/>
            <person name="Scarpelli C."/>
            <person name="Schiex T."/>
            <person name="Segurens B."/>
            <person name="Severin A.J."/>
            <person name="Sherrier D.J."/>
            <person name="Shi R."/>
            <person name="Sims S."/>
            <person name="Singer S.R."/>
            <person name="Sinharoy S."/>
            <person name="Sterck L."/>
            <person name="Viollet A."/>
            <person name="Wang B.B."/>
            <person name="Wang K."/>
            <person name="Wang M."/>
            <person name="Wang X."/>
            <person name="Warfsmann J."/>
            <person name="Weissenbach J."/>
            <person name="White D.D."/>
            <person name="White J.D."/>
            <person name="Wiley G.B."/>
            <person name="Wincker P."/>
            <person name="Xing Y."/>
            <person name="Yang L."/>
            <person name="Yao Z."/>
            <person name="Ying F."/>
            <person name="Zhai J."/>
            <person name="Zhou L."/>
            <person name="Zuber A."/>
            <person name="Denarie J."/>
            <person name="Dixon R.A."/>
            <person name="May G.D."/>
            <person name="Schwartz D.C."/>
            <person name="Rogers J."/>
            <person name="Quetier F."/>
            <person name="Town C.D."/>
            <person name="Roe B.A."/>
        </authorList>
    </citation>
    <scope>NUCLEOTIDE SEQUENCE [LARGE SCALE GENOMIC DNA]</scope>
    <source>
        <strain evidence="13">A17</strain>
        <strain evidence="15 16">cv. Jemalong A17</strain>
    </source>
</reference>
<proteinExistence type="predicted"/>
<dbReference type="CDD" id="cd11660">
    <property type="entry name" value="SANT_TRF"/>
    <property type="match status" value="1"/>
</dbReference>
<dbReference type="InterPro" id="IPR001005">
    <property type="entry name" value="SANT/Myb"/>
</dbReference>
<evidence type="ECO:0000256" key="4">
    <source>
        <dbReference type="ARBA" id="ARBA00023015"/>
    </source>
</evidence>
<evidence type="ECO:0000256" key="3">
    <source>
        <dbReference type="ARBA" id="ARBA00022454"/>
    </source>
</evidence>
<keyword evidence="7" id="KW-0804">Transcription</keyword>
<dbReference type="InterPro" id="IPR017930">
    <property type="entry name" value="Myb_dom"/>
</dbReference>
<dbReference type="EnsemblPlants" id="KEH41106">
    <property type="protein sequence ID" value="KEH41106"/>
    <property type="gene ID" value="MTR_1g041765"/>
</dbReference>
<evidence type="ECO:0000256" key="10">
    <source>
        <dbReference type="SAM" id="Coils"/>
    </source>
</evidence>
<dbReference type="SUPFAM" id="SSF46689">
    <property type="entry name" value="Homeodomain-like"/>
    <property type="match status" value="1"/>
</dbReference>
<evidence type="ECO:0000259" key="11">
    <source>
        <dbReference type="PROSITE" id="PS50090"/>
    </source>
</evidence>
<dbReference type="PROSITE" id="PS50090">
    <property type="entry name" value="MYB_LIKE"/>
    <property type="match status" value="1"/>
</dbReference>
<dbReference type="EMBL" id="PSQE01000001">
    <property type="protein sequence ID" value="RHN78535.1"/>
    <property type="molecule type" value="Genomic_DNA"/>
</dbReference>
<reference evidence="13 16" key="2">
    <citation type="journal article" date="2014" name="BMC Genomics">
        <title>An improved genome release (version Mt4.0) for the model legume Medicago truncatula.</title>
        <authorList>
            <person name="Tang H."/>
            <person name="Krishnakumar V."/>
            <person name="Bidwell S."/>
            <person name="Rosen B."/>
            <person name="Chan A."/>
            <person name="Zhou S."/>
            <person name="Gentzbittel L."/>
            <person name="Childs K.L."/>
            <person name="Yandell M."/>
            <person name="Gundlach H."/>
            <person name="Mayer K.F."/>
            <person name="Schwartz D.C."/>
            <person name="Town C.D."/>
        </authorList>
    </citation>
    <scope>GENOME REANNOTATION</scope>
    <source>
        <strain evidence="13">A17</strain>
        <strain evidence="15 16">cv. Jemalong A17</strain>
    </source>
</reference>
<dbReference type="PANTHER" id="PTHR46267">
    <property type="entry name" value="SINGLE MYB HISTONE 4"/>
    <property type="match status" value="1"/>
</dbReference>
<dbReference type="KEGG" id="mtr:25482993"/>
<dbReference type="Gramene" id="rna2115">
    <property type="protein sequence ID" value="RHN78535.1"/>
    <property type="gene ID" value="gene2115"/>
</dbReference>
<dbReference type="GO" id="GO:0003691">
    <property type="term" value="F:double-stranded telomeric DNA binding"/>
    <property type="evidence" value="ECO:0007669"/>
    <property type="project" value="InterPro"/>
</dbReference>
<dbReference type="GO" id="GO:0005694">
    <property type="term" value="C:chromosome"/>
    <property type="evidence" value="ECO:0007669"/>
    <property type="project" value="UniProtKB-SubCell"/>
</dbReference>
<evidence type="ECO:0000313" key="15">
    <source>
        <dbReference type="EnsemblPlants" id="KEH41106"/>
    </source>
</evidence>
<feature type="domain" description="Myb-like" evidence="11">
    <location>
        <begin position="5"/>
        <end position="57"/>
    </location>
</feature>
<keyword evidence="5 10" id="KW-0175">Coiled coil</keyword>
<keyword evidence="6 13" id="KW-0238">DNA-binding</keyword>
<evidence type="ECO:0000313" key="17">
    <source>
        <dbReference type="Proteomes" id="UP000265566"/>
    </source>
</evidence>
<evidence type="ECO:0000256" key="1">
    <source>
        <dbReference type="ARBA" id="ARBA00004286"/>
    </source>
</evidence>
<reference evidence="14" key="5">
    <citation type="journal article" date="2018" name="Nat. Plants">
        <title>Whole-genome landscape of Medicago truncatula symbiotic genes.</title>
        <authorList>
            <person name="Pecrix Y."/>
            <person name="Gamas P."/>
            <person name="Carrere S."/>
        </authorList>
    </citation>
    <scope>NUCLEOTIDE SEQUENCE</scope>
    <source>
        <tissue evidence="14">Leaves</tissue>
    </source>
</reference>
<dbReference type="EMBL" id="CM001217">
    <property type="protein sequence ID" value="KEH41106.1"/>
    <property type="molecule type" value="Genomic_DNA"/>
</dbReference>
<keyword evidence="16" id="KW-1185">Reference proteome</keyword>
<evidence type="ECO:0000313" key="14">
    <source>
        <dbReference type="EMBL" id="RHN78535.1"/>
    </source>
</evidence>
<accession>A0A072VHK1</accession>
<dbReference type="Pfam" id="PF00249">
    <property type="entry name" value="Myb_DNA-binding"/>
    <property type="match status" value="1"/>
</dbReference>
<gene>
    <name evidence="15" type="primary">25482993</name>
    <name evidence="13" type="ordered locus">MTR_1g041765</name>
    <name evidence="14" type="ORF">MtrunA17_Chr1g0166681</name>
</gene>
<evidence type="ECO:0000256" key="6">
    <source>
        <dbReference type="ARBA" id="ARBA00023125"/>
    </source>
</evidence>
<comment type="subcellular location">
    <subcellularLocation>
        <location evidence="1">Chromosome</location>
    </subcellularLocation>
    <subcellularLocation>
        <location evidence="2">Nucleus</location>
        <location evidence="2">Nucleolus</location>
    </subcellularLocation>
</comment>
<dbReference type="FunFam" id="1.10.10.60:FF:000168">
    <property type="entry name" value="Telomere repeat-binding factor 1"/>
    <property type="match status" value="1"/>
</dbReference>
<dbReference type="InterPro" id="IPR009057">
    <property type="entry name" value="Homeodomain-like_sf"/>
</dbReference>
<dbReference type="HOGENOM" id="CLU_047477_0_0_1"/>
<evidence type="ECO:0000313" key="16">
    <source>
        <dbReference type="Proteomes" id="UP000002051"/>
    </source>
</evidence>
<dbReference type="OrthoDB" id="608866at2759"/>
<evidence type="ECO:0000256" key="7">
    <source>
        <dbReference type="ARBA" id="ARBA00023163"/>
    </source>
</evidence>
<evidence type="ECO:0000313" key="13">
    <source>
        <dbReference type="EMBL" id="KEH41106.1"/>
    </source>
</evidence>
<dbReference type="GO" id="GO:0005730">
    <property type="term" value="C:nucleolus"/>
    <property type="evidence" value="ECO:0007669"/>
    <property type="project" value="UniProtKB-SubCell"/>
</dbReference>
<dbReference type="SMART" id="SM00717">
    <property type="entry name" value="SANT"/>
    <property type="match status" value="1"/>
</dbReference>
<evidence type="ECO:0000256" key="2">
    <source>
        <dbReference type="ARBA" id="ARBA00004604"/>
    </source>
</evidence>